<proteinExistence type="predicted"/>
<evidence type="ECO:0000313" key="1">
    <source>
        <dbReference type="EMBL" id="KAF2876136.1"/>
    </source>
</evidence>
<keyword evidence="2" id="KW-1185">Reference proteome</keyword>
<protein>
    <submittedName>
        <fullName evidence="1">Uncharacterized protein</fullName>
    </submittedName>
</protein>
<organism evidence="1 2">
    <name type="scientific">Massariosphaeria phaeospora</name>
    <dbReference type="NCBI Taxonomy" id="100035"/>
    <lineage>
        <taxon>Eukaryota</taxon>
        <taxon>Fungi</taxon>
        <taxon>Dikarya</taxon>
        <taxon>Ascomycota</taxon>
        <taxon>Pezizomycotina</taxon>
        <taxon>Dothideomycetes</taxon>
        <taxon>Pleosporomycetidae</taxon>
        <taxon>Pleosporales</taxon>
        <taxon>Pleosporales incertae sedis</taxon>
        <taxon>Massariosphaeria</taxon>
    </lineage>
</organism>
<accession>A0A7C8MEB7</accession>
<dbReference type="AlphaFoldDB" id="A0A7C8MEB7"/>
<evidence type="ECO:0000313" key="2">
    <source>
        <dbReference type="Proteomes" id="UP000481861"/>
    </source>
</evidence>
<reference evidence="1 2" key="1">
    <citation type="submission" date="2020-01" db="EMBL/GenBank/DDBJ databases">
        <authorList>
            <consortium name="DOE Joint Genome Institute"/>
            <person name="Haridas S."/>
            <person name="Albert R."/>
            <person name="Binder M."/>
            <person name="Bloem J."/>
            <person name="Labutti K."/>
            <person name="Salamov A."/>
            <person name="Andreopoulos B."/>
            <person name="Baker S.E."/>
            <person name="Barry K."/>
            <person name="Bills G."/>
            <person name="Bluhm B.H."/>
            <person name="Cannon C."/>
            <person name="Castanera R."/>
            <person name="Culley D.E."/>
            <person name="Daum C."/>
            <person name="Ezra D."/>
            <person name="Gonzalez J.B."/>
            <person name="Henrissat B."/>
            <person name="Kuo A."/>
            <person name="Liang C."/>
            <person name="Lipzen A."/>
            <person name="Lutzoni F."/>
            <person name="Magnuson J."/>
            <person name="Mondo S."/>
            <person name="Nolan M."/>
            <person name="Ohm R."/>
            <person name="Pangilinan J."/>
            <person name="Park H.-J.H."/>
            <person name="Ramirez L."/>
            <person name="Alfaro M."/>
            <person name="Sun H."/>
            <person name="Tritt A."/>
            <person name="Yoshinaga Y."/>
            <person name="Zwiers L.-H.L."/>
            <person name="Turgeon B.G."/>
            <person name="Goodwin S.B."/>
            <person name="Spatafora J.W."/>
            <person name="Crous P.W."/>
            <person name="Grigoriev I.V."/>
        </authorList>
    </citation>
    <scope>NUCLEOTIDE SEQUENCE [LARGE SCALE GENOMIC DNA]</scope>
    <source>
        <strain evidence="1 2">CBS 611.86</strain>
    </source>
</reference>
<dbReference type="Proteomes" id="UP000481861">
    <property type="component" value="Unassembled WGS sequence"/>
</dbReference>
<gene>
    <name evidence="1" type="ORF">BDV95DRAFT_217661</name>
</gene>
<name>A0A7C8MEB7_9PLEO</name>
<comment type="caution">
    <text evidence="1">The sequence shown here is derived from an EMBL/GenBank/DDBJ whole genome shotgun (WGS) entry which is preliminary data.</text>
</comment>
<dbReference type="EMBL" id="JAADJZ010000003">
    <property type="protein sequence ID" value="KAF2876136.1"/>
    <property type="molecule type" value="Genomic_DNA"/>
</dbReference>
<sequence>MATEHIIGLPMKMRQFSNPYIVVVAGRRGSGREVLAQTSDAAGVGSRASAPAISHTFKALEDGSKATVGIVRLPMKMRRSFNPYLVVVVYRGEVGVISSQLPIPLKLARATAISRAFKAQEDDRKASGGISRLPMKMRRFSNPYLVVVVRRREVRVISSHLPTLLKLARATAISRAFKAQEKGIMAAEGILRLLIKMRTFLTSISLLWADRKGVRMRSLPGPAQTSQNSGDVGPCTYPSIPPSSLRGKLELSAISLKAVCIFG</sequence>